<dbReference type="Pfam" id="PF07992">
    <property type="entry name" value="Pyr_redox_2"/>
    <property type="match status" value="1"/>
</dbReference>
<dbReference type="EC" id="1.8.1.7" evidence="12"/>
<dbReference type="EMBL" id="DSRU01000428">
    <property type="protein sequence ID" value="HFN01617.1"/>
    <property type="molecule type" value="Genomic_DNA"/>
</dbReference>
<evidence type="ECO:0000259" key="11">
    <source>
        <dbReference type="Pfam" id="PF07992"/>
    </source>
</evidence>
<dbReference type="Gene3D" id="3.30.390.30">
    <property type="match status" value="1"/>
</dbReference>
<dbReference type="PIRSF" id="PIRSF000350">
    <property type="entry name" value="Mercury_reductase_MerA"/>
    <property type="match status" value="1"/>
</dbReference>
<keyword evidence="5" id="KW-1015">Disulfide bond</keyword>
<dbReference type="GO" id="GO:0045454">
    <property type="term" value="P:cell redox homeostasis"/>
    <property type="evidence" value="ECO:0007669"/>
    <property type="project" value="InterPro"/>
</dbReference>
<keyword evidence="3 8" id="KW-0274">FAD</keyword>
<feature type="active site" description="Proton acceptor" evidence="7">
    <location>
        <position position="437"/>
    </location>
</feature>
<dbReference type="GO" id="GO:0005829">
    <property type="term" value="C:cytosol"/>
    <property type="evidence" value="ECO:0007669"/>
    <property type="project" value="TreeGrafter"/>
</dbReference>
<feature type="binding site" evidence="8">
    <location>
        <begin position="173"/>
        <end position="180"/>
    </location>
    <ligand>
        <name>NAD(+)</name>
        <dbReference type="ChEBI" id="CHEBI:57540"/>
    </ligand>
</feature>
<dbReference type="InterPro" id="IPR023753">
    <property type="entry name" value="FAD/NAD-binding_dom"/>
</dbReference>
<evidence type="ECO:0000256" key="3">
    <source>
        <dbReference type="ARBA" id="ARBA00022827"/>
    </source>
</evidence>
<comment type="cofactor">
    <cofactor evidence="8">
        <name>FAD</name>
        <dbReference type="ChEBI" id="CHEBI:57692"/>
    </cofactor>
    <text evidence="8">Binds 1 FAD per subunit.</text>
</comment>
<evidence type="ECO:0000256" key="9">
    <source>
        <dbReference type="PIRSR" id="PIRSR000350-4"/>
    </source>
</evidence>
<organism evidence="12">
    <name type="scientific">Oscillatoriales cyanobacterium SpSt-418</name>
    <dbReference type="NCBI Taxonomy" id="2282169"/>
    <lineage>
        <taxon>Bacteria</taxon>
        <taxon>Bacillati</taxon>
        <taxon>Cyanobacteriota</taxon>
        <taxon>Cyanophyceae</taxon>
        <taxon>Oscillatoriophycideae</taxon>
        <taxon>Oscillatoriales</taxon>
    </lineage>
</organism>
<evidence type="ECO:0000256" key="4">
    <source>
        <dbReference type="ARBA" id="ARBA00023002"/>
    </source>
</evidence>
<dbReference type="PANTHER" id="PTHR42737:SF2">
    <property type="entry name" value="GLUTATHIONE REDUCTASE"/>
    <property type="match status" value="1"/>
</dbReference>
<name>A0A7C3PMK0_9CYAN</name>
<comment type="similarity">
    <text evidence="1">Belongs to the class-I pyridine nucleotide-disulfide oxidoreductase family.</text>
</comment>
<dbReference type="NCBIfam" id="NF004776">
    <property type="entry name" value="PRK06116.1"/>
    <property type="match status" value="1"/>
</dbReference>
<protein>
    <submittedName>
        <fullName evidence="12">Glutathione-disulfide reductase</fullName>
        <ecNumber evidence="12">1.8.1.7</ecNumber>
    </submittedName>
</protein>
<keyword evidence="4 12" id="KW-0560">Oxidoreductase</keyword>
<dbReference type="PRINTS" id="PR00411">
    <property type="entry name" value="PNDRDTASEI"/>
</dbReference>
<feature type="binding site" evidence="8">
    <location>
        <position position="302"/>
    </location>
    <ligand>
        <name>FAD</name>
        <dbReference type="ChEBI" id="CHEBI:57692"/>
    </ligand>
</feature>
<feature type="domain" description="FAD/NAD(P)-binding" evidence="11">
    <location>
        <begin position="6"/>
        <end position="317"/>
    </location>
</feature>
<feature type="binding site" evidence="8">
    <location>
        <position position="51"/>
    </location>
    <ligand>
        <name>FAD</name>
        <dbReference type="ChEBI" id="CHEBI:57692"/>
    </ligand>
</feature>
<evidence type="ECO:0000313" key="12">
    <source>
        <dbReference type="EMBL" id="HFN01617.1"/>
    </source>
</evidence>
<keyword evidence="8" id="KW-0547">Nucleotide-binding</keyword>
<dbReference type="InterPro" id="IPR001100">
    <property type="entry name" value="Pyr_nuc-diS_OxRdtase"/>
</dbReference>
<feature type="disulfide bond" description="Redox-active" evidence="9">
    <location>
        <begin position="42"/>
        <end position="47"/>
    </location>
</feature>
<evidence type="ECO:0000256" key="8">
    <source>
        <dbReference type="PIRSR" id="PIRSR000350-3"/>
    </source>
</evidence>
<evidence type="ECO:0000259" key="10">
    <source>
        <dbReference type="Pfam" id="PF02852"/>
    </source>
</evidence>
<dbReference type="GO" id="GO:0050660">
    <property type="term" value="F:flavin adenine dinucleotide binding"/>
    <property type="evidence" value="ECO:0007669"/>
    <property type="project" value="InterPro"/>
</dbReference>
<gene>
    <name evidence="12" type="primary">gorA</name>
    <name evidence="12" type="ORF">ENR64_28530</name>
</gene>
<keyword evidence="6" id="KW-0676">Redox-active center</keyword>
<evidence type="ECO:0000256" key="2">
    <source>
        <dbReference type="ARBA" id="ARBA00022630"/>
    </source>
</evidence>
<dbReference type="GO" id="GO:0006749">
    <property type="term" value="P:glutathione metabolic process"/>
    <property type="evidence" value="ECO:0007669"/>
    <property type="project" value="TreeGrafter"/>
</dbReference>
<dbReference type="PRINTS" id="PR00368">
    <property type="entry name" value="FADPNR"/>
</dbReference>
<dbReference type="Gene3D" id="3.50.50.60">
    <property type="entry name" value="FAD/NAD(P)-binding domain"/>
    <property type="match status" value="2"/>
</dbReference>
<dbReference type="GO" id="GO:0004362">
    <property type="term" value="F:glutathione-disulfide reductase (NADPH) activity"/>
    <property type="evidence" value="ECO:0007669"/>
    <property type="project" value="UniProtKB-EC"/>
</dbReference>
<evidence type="ECO:0000256" key="5">
    <source>
        <dbReference type="ARBA" id="ARBA00023157"/>
    </source>
</evidence>
<comment type="caution">
    <text evidence="12">The sequence shown here is derived from an EMBL/GenBank/DDBJ whole genome shotgun (WGS) entry which is preliminary data.</text>
</comment>
<dbReference type="SUPFAM" id="SSF55424">
    <property type="entry name" value="FAD/NAD-linked reductases, dimerisation (C-terminal) domain"/>
    <property type="match status" value="1"/>
</dbReference>
<keyword evidence="8" id="KW-0520">NAD</keyword>
<dbReference type="AlphaFoldDB" id="A0A7C3PMK0"/>
<dbReference type="InterPro" id="IPR036188">
    <property type="entry name" value="FAD/NAD-bd_sf"/>
</dbReference>
<dbReference type="InterPro" id="IPR016156">
    <property type="entry name" value="FAD/NAD-linked_Rdtase_dimer_sf"/>
</dbReference>
<feature type="binding site" evidence="8">
    <location>
        <position position="262"/>
    </location>
    <ligand>
        <name>NAD(+)</name>
        <dbReference type="ChEBI" id="CHEBI:57540"/>
    </ligand>
</feature>
<proteinExistence type="inferred from homology"/>
<evidence type="ECO:0000256" key="1">
    <source>
        <dbReference type="ARBA" id="ARBA00007532"/>
    </source>
</evidence>
<dbReference type="Pfam" id="PF02852">
    <property type="entry name" value="Pyr_redox_dim"/>
    <property type="match status" value="1"/>
</dbReference>
<reference evidence="12" key="1">
    <citation type="journal article" date="2020" name="mSystems">
        <title>Genome- and Community-Level Interaction Insights into Carbon Utilization and Element Cycling Functions of Hydrothermarchaeota in Hydrothermal Sediment.</title>
        <authorList>
            <person name="Zhou Z."/>
            <person name="Liu Y."/>
            <person name="Xu W."/>
            <person name="Pan J."/>
            <person name="Luo Z.H."/>
            <person name="Li M."/>
        </authorList>
    </citation>
    <scope>NUCLEOTIDE SEQUENCE [LARGE SCALE GENOMIC DNA]</scope>
    <source>
        <strain evidence="12">SpSt-418</strain>
    </source>
</reference>
<sequence length="446" mass="48384">MSYDFNLLVIGAGSAGLAAAKQAAKLGAKVAIVERQYLGGTCVNWGCISKKLMVYASDFANLFEDAEGYGWAIDKVTFNWQNFVKARNKEIERLREVQLKSLDQLNIDLIRGHAIFLNSNKVKVEDATIAAEKILIAVGGKSVQLDIPGIEHAITSKEIFNLAEVPKQLAVIGGGYIGVEFASIFRRLGTEVLLINAEDNILKGFDNDLRCAIRDGLAEAGVQFFPNTTVKEIQSKSGKKCLTLTGDYCDTIAADTILYAVGRKPNLKELNLESAGVELEKGAIAVDEFSRTNQPNIFAVGDCTNRLPLTPVAKAEGHAFACTEFGKQPTKVDYRYIPTAVFARPEAASIGLTEADAREQYGDDVVECPCSQFQPLFNSLAHSDNKALLKTVVKRDSGKILGIHIVAKNAAEIIQGMAIAVKHGLTQSELKDMIGIHPTTAEELFS</sequence>
<dbReference type="InterPro" id="IPR004099">
    <property type="entry name" value="Pyr_nucl-diS_OxRdtase_dimer"/>
</dbReference>
<dbReference type="SUPFAM" id="SSF51905">
    <property type="entry name" value="FAD/NAD(P)-binding domain"/>
    <property type="match status" value="1"/>
</dbReference>
<evidence type="ECO:0000256" key="7">
    <source>
        <dbReference type="PIRSR" id="PIRSR000350-2"/>
    </source>
</evidence>
<dbReference type="PANTHER" id="PTHR42737">
    <property type="entry name" value="GLUTATHIONE REDUCTASE"/>
    <property type="match status" value="1"/>
</dbReference>
<evidence type="ECO:0000256" key="6">
    <source>
        <dbReference type="ARBA" id="ARBA00023284"/>
    </source>
</evidence>
<accession>A0A7C3PMK0</accession>
<keyword evidence="2" id="KW-0285">Flavoprotein</keyword>
<feature type="domain" description="Pyridine nucleotide-disulphide oxidoreductase dimerisation" evidence="10">
    <location>
        <begin position="337"/>
        <end position="444"/>
    </location>
</feature>
<dbReference type="GO" id="GO:0034599">
    <property type="term" value="P:cellular response to oxidative stress"/>
    <property type="evidence" value="ECO:0007669"/>
    <property type="project" value="TreeGrafter"/>
</dbReference>
<dbReference type="InterPro" id="IPR046952">
    <property type="entry name" value="GSHR/TRXR-like"/>
</dbReference>